<feature type="compositionally biased region" description="Basic and acidic residues" evidence="1">
    <location>
        <begin position="1"/>
        <end position="11"/>
    </location>
</feature>
<accession>A0A0F8WM01</accession>
<organism evidence="2">
    <name type="scientific">marine sediment metagenome</name>
    <dbReference type="NCBI Taxonomy" id="412755"/>
    <lineage>
        <taxon>unclassified sequences</taxon>
        <taxon>metagenomes</taxon>
        <taxon>ecological metagenomes</taxon>
    </lineage>
</organism>
<feature type="compositionally biased region" description="Basic residues" evidence="1">
    <location>
        <begin position="88"/>
        <end position="97"/>
    </location>
</feature>
<feature type="compositionally biased region" description="Basic residues" evidence="1">
    <location>
        <begin position="32"/>
        <end position="60"/>
    </location>
</feature>
<evidence type="ECO:0000313" key="2">
    <source>
        <dbReference type="EMBL" id="KKK57733.1"/>
    </source>
</evidence>
<evidence type="ECO:0000256" key="1">
    <source>
        <dbReference type="SAM" id="MobiDB-lite"/>
    </source>
</evidence>
<name>A0A0F8WM01_9ZZZZ</name>
<dbReference type="EMBL" id="LAZR01064329">
    <property type="protein sequence ID" value="KKK57733.1"/>
    <property type="molecule type" value="Genomic_DNA"/>
</dbReference>
<feature type="compositionally biased region" description="Low complexity" evidence="1">
    <location>
        <begin position="61"/>
        <end position="74"/>
    </location>
</feature>
<feature type="region of interest" description="Disordered" evidence="1">
    <location>
        <begin position="1"/>
        <end position="97"/>
    </location>
</feature>
<sequence length="97" mass="11344">GKKIPIRDIGFRGRILPYTPPSKRALKDLRRQLRRKTVRKRRPTRSRRPQMSRRQVRSNRARAASARRAPSRSRGALVRTRGGGPRSAVRRRAGRRR</sequence>
<feature type="non-terminal residue" evidence="2">
    <location>
        <position position="1"/>
    </location>
</feature>
<gene>
    <name evidence="2" type="ORF">LCGC14_3051530</name>
</gene>
<comment type="caution">
    <text evidence="2">The sequence shown here is derived from an EMBL/GenBank/DDBJ whole genome shotgun (WGS) entry which is preliminary data.</text>
</comment>
<proteinExistence type="predicted"/>
<reference evidence="2" key="1">
    <citation type="journal article" date="2015" name="Nature">
        <title>Complex archaea that bridge the gap between prokaryotes and eukaryotes.</title>
        <authorList>
            <person name="Spang A."/>
            <person name="Saw J.H."/>
            <person name="Jorgensen S.L."/>
            <person name="Zaremba-Niedzwiedzka K."/>
            <person name="Martijn J."/>
            <person name="Lind A.E."/>
            <person name="van Eijk R."/>
            <person name="Schleper C."/>
            <person name="Guy L."/>
            <person name="Ettema T.J."/>
        </authorList>
    </citation>
    <scope>NUCLEOTIDE SEQUENCE</scope>
</reference>
<dbReference type="AlphaFoldDB" id="A0A0F8WM01"/>
<protein>
    <submittedName>
        <fullName evidence="2">Uncharacterized protein</fullName>
    </submittedName>
</protein>